<reference evidence="2 3" key="1">
    <citation type="journal article" date="2019" name="PLoS ONE">
        <title>Comparative genome analysis indicates high evolutionary potential of pathogenicity genes in Colletotrichum tanaceti.</title>
        <authorList>
            <person name="Lelwala R.V."/>
            <person name="Korhonen P.K."/>
            <person name="Young N.D."/>
            <person name="Scott J.B."/>
            <person name="Ades P.A."/>
            <person name="Gasser R.B."/>
            <person name="Taylor P.W.J."/>
        </authorList>
    </citation>
    <scope>NUCLEOTIDE SEQUENCE [LARGE SCALE GENOMIC DNA]</scope>
    <source>
        <strain evidence="2">BRIP57314</strain>
    </source>
</reference>
<protein>
    <submittedName>
        <fullName evidence="2">Uncharacterized protein</fullName>
    </submittedName>
</protein>
<name>A0A4U6WZ74_9PEZI</name>
<comment type="caution">
    <text evidence="2">The sequence shown here is derived from an EMBL/GenBank/DDBJ whole genome shotgun (WGS) entry which is preliminary data.</text>
</comment>
<dbReference type="EMBL" id="PJEX01001014">
    <property type="protein sequence ID" value="TKW48451.1"/>
    <property type="molecule type" value="Genomic_DNA"/>
</dbReference>
<dbReference type="AlphaFoldDB" id="A0A4U6WZ74"/>
<feature type="non-terminal residue" evidence="2">
    <location>
        <position position="241"/>
    </location>
</feature>
<sequence length="241" mass="26715">MTRLNMTTKQPRKRTLDIDEDPLPVPNTTAPASAPTIITPSSTPTTPPSPGDDLDIASQGYQVWSPLSEFPPSHTESNPTTRRRRLSKSQSDRRRLAASSLASHPDFPSNSSTLGPLYGPPLSPRRSANLVFSPVLPPPESRYVGHLSLSNPFDDNADDENRLVLGQRPIQRGAKVDGYIKFHNEKKRAVSGADVAIFQYKESRQAYSPKSTLAMYLSPQYMGEMGLQDKDDRSLFAFYLK</sequence>
<evidence type="ECO:0000256" key="1">
    <source>
        <dbReference type="SAM" id="MobiDB-lite"/>
    </source>
</evidence>
<dbReference type="Proteomes" id="UP000310108">
    <property type="component" value="Unassembled WGS sequence"/>
</dbReference>
<evidence type="ECO:0000313" key="2">
    <source>
        <dbReference type="EMBL" id="TKW48451.1"/>
    </source>
</evidence>
<evidence type="ECO:0000313" key="3">
    <source>
        <dbReference type="Proteomes" id="UP000310108"/>
    </source>
</evidence>
<gene>
    <name evidence="2" type="ORF">CTA1_7180</name>
</gene>
<keyword evidence="3" id="KW-1185">Reference proteome</keyword>
<accession>A0A4U6WZ74</accession>
<feature type="compositionally biased region" description="Low complexity" evidence="1">
    <location>
        <begin position="28"/>
        <end position="44"/>
    </location>
</feature>
<feature type="region of interest" description="Disordered" evidence="1">
    <location>
        <begin position="1"/>
        <end position="120"/>
    </location>
</feature>
<organism evidence="2 3">
    <name type="scientific">Colletotrichum tanaceti</name>
    <dbReference type="NCBI Taxonomy" id="1306861"/>
    <lineage>
        <taxon>Eukaryota</taxon>
        <taxon>Fungi</taxon>
        <taxon>Dikarya</taxon>
        <taxon>Ascomycota</taxon>
        <taxon>Pezizomycotina</taxon>
        <taxon>Sordariomycetes</taxon>
        <taxon>Hypocreomycetidae</taxon>
        <taxon>Glomerellales</taxon>
        <taxon>Glomerellaceae</taxon>
        <taxon>Colletotrichum</taxon>
        <taxon>Colletotrichum destructivum species complex</taxon>
    </lineage>
</organism>
<proteinExistence type="predicted"/>